<proteinExistence type="predicted"/>
<sequence>MSMSNFCNSSSNSCALLTNSPEPLFVINNVII</sequence>
<evidence type="ECO:0000313" key="1">
    <source>
        <dbReference type="EMBL" id="DAD77669.1"/>
    </source>
</evidence>
<accession>A0A8S5M5T4</accession>
<organism evidence="1">
    <name type="scientific">Siphoviridae sp. ctPi453</name>
    <dbReference type="NCBI Taxonomy" id="2826324"/>
    <lineage>
        <taxon>Viruses</taxon>
        <taxon>Duplodnaviria</taxon>
        <taxon>Heunggongvirae</taxon>
        <taxon>Uroviricota</taxon>
        <taxon>Caudoviricetes</taxon>
    </lineage>
</organism>
<dbReference type="EMBL" id="BK014830">
    <property type="protein sequence ID" value="DAD77669.1"/>
    <property type="molecule type" value="Genomic_DNA"/>
</dbReference>
<protein>
    <submittedName>
        <fullName evidence="1">Uncharacterized protein</fullName>
    </submittedName>
</protein>
<name>A0A8S5M5T4_9CAUD</name>
<reference evidence="1" key="1">
    <citation type="journal article" date="2021" name="Proc. Natl. Acad. Sci. U.S.A.">
        <title>A Catalog of Tens of Thousands of Viruses from Human Metagenomes Reveals Hidden Associations with Chronic Diseases.</title>
        <authorList>
            <person name="Tisza M.J."/>
            <person name="Buck C.B."/>
        </authorList>
    </citation>
    <scope>NUCLEOTIDE SEQUENCE</scope>
    <source>
        <strain evidence="1">CtPi453</strain>
    </source>
</reference>